<dbReference type="GO" id="GO:0003725">
    <property type="term" value="F:double-stranded RNA binding"/>
    <property type="evidence" value="ECO:0007669"/>
    <property type="project" value="UniProtKB-UniRule"/>
</dbReference>
<dbReference type="Proteomes" id="UP000283458">
    <property type="component" value="Unassembled WGS sequence"/>
</dbReference>
<dbReference type="PANTHER" id="PTHR17490:SF16">
    <property type="entry name" value="THREONYLCARBAMOYL-AMP SYNTHASE"/>
    <property type="match status" value="1"/>
</dbReference>
<evidence type="ECO:0000256" key="14">
    <source>
        <dbReference type="PIRSR" id="PIRSR004930-1"/>
    </source>
</evidence>
<feature type="binding site" evidence="14">
    <location>
        <position position="217"/>
    </location>
    <ligand>
        <name>L-threonine</name>
        <dbReference type="ChEBI" id="CHEBI:57926"/>
    </ligand>
</feature>
<dbReference type="PROSITE" id="PS51163">
    <property type="entry name" value="YRDC"/>
    <property type="match status" value="1"/>
</dbReference>
<feature type="binding site" evidence="14">
    <location>
        <position position="179"/>
    </location>
    <ligand>
        <name>ATP</name>
        <dbReference type="ChEBI" id="CHEBI:30616"/>
    </ligand>
</feature>
<evidence type="ECO:0000256" key="11">
    <source>
        <dbReference type="ARBA" id="ARBA00029774"/>
    </source>
</evidence>
<comment type="catalytic activity">
    <reaction evidence="12 13">
        <text>L-threonine + hydrogencarbonate + ATP = L-threonylcarbamoyladenylate + diphosphate + H2O</text>
        <dbReference type="Rhea" id="RHEA:36407"/>
        <dbReference type="ChEBI" id="CHEBI:15377"/>
        <dbReference type="ChEBI" id="CHEBI:17544"/>
        <dbReference type="ChEBI" id="CHEBI:30616"/>
        <dbReference type="ChEBI" id="CHEBI:33019"/>
        <dbReference type="ChEBI" id="CHEBI:57926"/>
        <dbReference type="ChEBI" id="CHEBI:73682"/>
        <dbReference type="EC" id="2.7.7.87"/>
    </reaction>
</comment>
<reference evidence="17 18" key="1">
    <citation type="submission" date="2018-09" db="EMBL/GenBank/DDBJ databases">
        <authorList>
            <person name="Zhu H."/>
        </authorList>
    </citation>
    <scope>NUCLEOTIDE SEQUENCE [LARGE SCALE GENOMIC DNA]</scope>
    <source>
        <strain evidence="17 18">K2W22B-5</strain>
    </source>
</reference>
<evidence type="ECO:0000259" key="16">
    <source>
        <dbReference type="PROSITE" id="PS51163"/>
    </source>
</evidence>
<feature type="binding site" evidence="14">
    <location>
        <position position="157"/>
    </location>
    <ligand>
        <name>L-threonine</name>
        <dbReference type="ChEBI" id="CHEBI:57926"/>
    </ligand>
</feature>
<evidence type="ECO:0000313" key="17">
    <source>
        <dbReference type="EMBL" id="RJF81959.1"/>
    </source>
</evidence>
<comment type="similarity">
    <text evidence="2 13">Belongs to the SUA5 family.</text>
</comment>
<dbReference type="SUPFAM" id="SSF55821">
    <property type="entry name" value="YrdC/RibB"/>
    <property type="match status" value="1"/>
</dbReference>
<comment type="caution">
    <text evidence="17">The sequence shown here is derived from an EMBL/GenBank/DDBJ whole genome shotgun (WGS) entry which is preliminary data.</text>
</comment>
<feature type="binding site" evidence="14">
    <location>
        <position position="97"/>
    </location>
    <ligand>
        <name>ATP</name>
        <dbReference type="ChEBI" id="CHEBI:30616"/>
    </ligand>
</feature>
<keyword evidence="8 13" id="KW-0548">Nucleotidyltransferase</keyword>
<dbReference type="GO" id="GO:0005737">
    <property type="term" value="C:cytoplasm"/>
    <property type="evidence" value="ECO:0007669"/>
    <property type="project" value="UniProtKB-SubCell"/>
</dbReference>
<dbReference type="EMBL" id="QYUL01000002">
    <property type="protein sequence ID" value="RJF81959.1"/>
    <property type="molecule type" value="Genomic_DNA"/>
</dbReference>
<evidence type="ECO:0000313" key="18">
    <source>
        <dbReference type="Proteomes" id="UP000283458"/>
    </source>
</evidence>
<feature type="region of interest" description="Disordered" evidence="15">
    <location>
        <begin position="1"/>
        <end position="35"/>
    </location>
</feature>
<dbReference type="Pfam" id="PF01300">
    <property type="entry name" value="Sua5_yciO_yrdC"/>
    <property type="match status" value="1"/>
</dbReference>
<dbReference type="Pfam" id="PF03481">
    <property type="entry name" value="Sua5_C"/>
    <property type="match status" value="1"/>
</dbReference>
<evidence type="ECO:0000256" key="3">
    <source>
        <dbReference type="ARBA" id="ARBA00012584"/>
    </source>
</evidence>
<evidence type="ECO:0000256" key="8">
    <source>
        <dbReference type="ARBA" id="ARBA00022695"/>
    </source>
</evidence>
<proteinExistence type="inferred from homology"/>
<keyword evidence="7 13" id="KW-0819">tRNA processing</keyword>
<keyword evidence="10 13" id="KW-0067">ATP-binding</keyword>
<dbReference type="EC" id="2.7.7.87" evidence="3 13"/>
<evidence type="ECO:0000256" key="9">
    <source>
        <dbReference type="ARBA" id="ARBA00022741"/>
    </source>
</evidence>
<dbReference type="PIRSF" id="PIRSF004930">
    <property type="entry name" value="Tln_factor_SUA5"/>
    <property type="match status" value="1"/>
</dbReference>
<dbReference type="PANTHER" id="PTHR17490">
    <property type="entry name" value="SUA5"/>
    <property type="match status" value="1"/>
</dbReference>
<feature type="binding site" evidence="14">
    <location>
        <position position="267"/>
    </location>
    <ligand>
        <name>ATP</name>
        <dbReference type="ChEBI" id="CHEBI:30616"/>
    </ligand>
</feature>
<feature type="binding site" evidence="14">
    <location>
        <position position="70"/>
    </location>
    <ligand>
        <name>L-threonine</name>
        <dbReference type="ChEBI" id="CHEBI:57926"/>
    </ligand>
</feature>
<feature type="binding site" evidence="14">
    <location>
        <position position="231"/>
    </location>
    <ligand>
        <name>ATP</name>
        <dbReference type="ChEBI" id="CHEBI:30616"/>
    </ligand>
</feature>
<organism evidence="17 18">
    <name type="scientific">Azospirillum cavernae</name>
    <dbReference type="NCBI Taxonomy" id="2320860"/>
    <lineage>
        <taxon>Bacteria</taxon>
        <taxon>Pseudomonadati</taxon>
        <taxon>Pseudomonadota</taxon>
        <taxon>Alphaproteobacteria</taxon>
        <taxon>Rhodospirillales</taxon>
        <taxon>Azospirillaceae</taxon>
        <taxon>Azospirillum</taxon>
    </lineage>
</organism>
<dbReference type="AlphaFoldDB" id="A0A418VXR0"/>
<dbReference type="GO" id="GO:0000049">
    <property type="term" value="F:tRNA binding"/>
    <property type="evidence" value="ECO:0007669"/>
    <property type="project" value="TreeGrafter"/>
</dbReference>
<dbReference type="Gene3D" id="3.90.870.10">
    <property type="entry name" value="DHBP synthase"/>
    <property type="match status" value="1"/>
</dbReference>
<evidence type="ECO:0000256" key="12">
    <source>
        <dbReference type="ARBA" id="ARBA00048366"/>
    </source>
</evidence>
<evidence type="ECO:0000256" key="6">
    <source>
        <dbReference type="ARBA" id="ARBA00022679"/>
    </source>
</evidence>
<keyword evidence="5 13" id="KW-0963">Cytoplasm</keyword>
<comment type="subcellular location">
    <subcellularLocation>
        <location evidence="1 13">Cytoplasm</location>
    </subcellularLocation>
</comment>
<dbReference type="InterPro" id="IPR050156">
    <property type="entry name" value="TC-AMP_synthase_SUA5"/>
</dbReference>
<dbReference type="InterPro" id="IPR038385">
    <property type="entry name" value="Sua5/YwlC_C"/>
</dbReference>
<sequence length="358" mass="37132">MTRAQPVRIDTAPPPATKTPVTDQAPPTPEPAAVPVADKRPALLPTTPTGIARAGELLRAGKLVAFPTETVYGLGGDATDDRAVAAIFAAKGRPQFNPLIAHLPDLAAAQSWALFDERALELAHQFWPGPLTMVLPRPANSALSLLVSAGLDSVAIRVPGHPVAQALLRAAGRPIAAPSANRSGAVSPTTPHHVLESLGDRVDAVVTGGKCAVGLESTVIDLTGPEPVVLRPGAVLPEEMERLIGPVRMSAGDPTAPKAPGQLESHYAPNAAVRLNAKSAEEGEALLTFGPDRFVFGGTARLNLSPQGDLNEAAANLFSHLRQLDQSGAPRIAVMAIPDEGLGVAINDRLRRAAAPRS</sequence>
<feature type="binding site" evidence="14">
    <location>
        <position position="93"/>
    </location>
    <ligand>
        <name>ATP</name>
        <dbReference type="ChEBI" id="CHEBI:30616"/>
    </ligand>
</feature>
<dbReference type="FunFam" id="3.90.870.10:FF:000009">
    <property type="entry name" value="Threonylcarbamoyl-AMP synthase, putative"/>
    <property type="match status" value="1"/>
</dbReference>
<evidence type="ECO:0000256" key="15">
    <source>
        <dbReference type="SAM" id="MobiDB-lite"/>
    </source>
</evidence>
<gene>
    <name evidence="17" type="ORF">D3877_17860</name>
</gene>
<comment type="function">
    <text evidence="13">Required for the formation of a threonylcarbamoyl group on adenosine at position 37 (t(6)A37) in tRNAs that read codons beginning with adenine.</text>
</comment>
<feature type="binding site" evidence="14">
    <location>
        <position position="177"/>
    </location>
    <ligand>
        <name>L-threonine</name>
        <dbReference type="ChEBI" id="CHEBI:57926"/>
    </ligand>
</feature>
<accession>A0A418VXR0</accession>
<dbReference type="Gene3D" id="3.40.50.11030">
    <property type="entry name" value="Threonylcarbamoyl-AMP synthase, C-terminal domain"/>
    <property type="match status" value="1"/>
</dbReference>
<keyword evidence="18" id="KW-1185">Reference proteome</keyword>
<evidence type="ECO:0000256" key="2">
    <source>
        <dbReference type="ARBA" id="ARBA00007663"/>
    </source>
</evidence>
<dbReference type="GO" id="GO:0061710">
    <property type="term" value="F:L-threonylcarbamoyladenylate synthase"/>
    <property type="evidence" value="ECO:0007669"/>
    <property type="project" value="UniProtKB-EC"/>
</dbReference>
<feature type="domain" description="YrdC-like" evidence="16">
    <location>
        <begin position="48"/>
        <end position="235"/>
    </location>
</feature>
<evidence type="ECO:0000256" key="4">
    <source>
        <dbReference type="ARBA" id="ARBA00015492"/>
    </source>
</evidence>
<protein>
    <recommendedName>
        <fullName evidence="4 13">Threonylcarbamoyl-AMP synthase</fullName>
        <shortName evidence="13">TC-AMP synthase</shortName>
        <ecNumber evidence="3 13">2.7.7.87</ecNumber>
    </recommendedName>
    <alternativeName>
        <fullName evidence="11 13">L-threonylcarbamoyladenylate synthase</fullName>
    </alternativeName>
</protein>
<keyword evidence="6 13" id="KW-0808">Transferase</keyword>
<dbReference type="GO" id="GO:0005524">
    <property type="term" value="F:ATP binding"/>
    <property type="evidence" value="ECO:0007669"/>
    <property type="project" value="UniProtKB-UniRule"/>
</dbReference>
<dbReference type="InterPro" id="IPR005145">
    <property type="entry name" value="Sua5_C"/>
</dbReference>
<keyword evidence="9 13" id="KW-0547">Nucleotide-binding</keyword>
<dbReference type="NCBIfam" id="TIGR00057">
    <property type="entry name" value="L-threonylcarbamoyladenylate synthase"/>
    <property type="match status" value="1"/>
</dbReference>
<name>A0A418VXR0_9PROT</name>
<feature type="binding site" evidence="14">
    <location>
        <position position="102"/>
    </location>
    <ligand>
        <name>L-threonine</name>
        <dbReference type="ChEBI" id="CHEBI:57926"/>
    </ligand>
</feature>
<evidence type="ECO:0000256" key="7">
    <source>
        <dbReference type="ARBA" id="ARBA00022694"/>
    </source>
</evidence>
<dbReference type="GO" id="GO:0006450">
    <property type="term" value="P:regulation of translational fidelity"/>
    <property type="evidence" value="ECO:0007669"/>
    <property type="project" value="TreeGrafter"/>
</dbReference>
<dbReference type="InterPro" id="IPR017945">
    <property type="entry name" value="DHBP_synth_RibB-like_a/b_dom"/>
</dbReference>
<evidence type="ECO:0000256" key="10">
    <source>
        <dbReference type="ARBA" id="ARBA00022840"/>
    </source>
</evidence>
<evidence type="ECO:0000256" key="5">
    <source>
        <dbReference type="ARBA" id="ARBA00022490"/>
    </source>
</evidence>
<feature type="binding site" evidence="14">
    <location>
        <position position="187"/>
    </location>
    <ligand>
        <name>ATP</name>
        <dbReference type="ChEBI" id="CHEBI:30616"/>
    </ligand>
</feature>
<evidence type="ECO:0000256" key="1">
    <source>
        <dbReference type="ARBA" id="ARBA00004496"/>
    </source>
</evidence>
<dbReference type="GO" id="GO:0008033">
    <property type="term" value="P:tRNA processing"/>
    <property type="evidence" value="ECO:0007669"/>
    <property type="project" value="UniProtKB-KW"/>
</dbReference>
<dbReference type="InterPro" id="IPR010923">
    <property type="entry name" value="T(6)A37_SUA5"/>
</dbReference>
<dbReference type="OrthoDB" id="9814580at2"/>
<dbReference type="InterPro" id="IPR006070">
    <property type="entry name" value="Sua5-like_dom"/>
</dbReference>
<evidence type="ECO:0000256" key="13">
    <source>
        <dbReference type="PIRNR" id="PIRNR004930"/>
    </source>
</evidence>